<accession>A0ABD8A9Z6</accession>
<evidence type="ECO:0000313" key="2">
    <source>
        <dbReference type="Proteomes" id="UP001626603"/>
    </source>
</evidence>
<keyword evidence="2" id="KW-1185">Reference proteome</keyword>
<dbReference type="AlphaFoldDB" id="A0ABD8A9Z6"/>
<proteinExistence type="predicted"/>
<sequence>MSSLYYFCLINYSPGSVGTIATDGGLPVGRGAPGTNARFCKDRPRR</sequence>
<protein>
    <submittedName>
        <fullName evidence="1">Uncharacterized protein</fullName>
    </submittedName>
</protein>
<name>A0ABD8A9Z6_9EURY</name>
<evidence type="ECO:0000313" key="1">
    <source>
        <dbReference type="EMBL" id="WOX56339.1"/>
    </source>
</evidence>
<gene>
    <name evidence="1" type="ORF">R6Y95_03135</name>
</gene>
<reference evidence="1 2" key="1">
    <citation type="submission" date="2023-10" db="EMBL/GenBank/DDBJ databases">
        <title>The complete genome sequence of Methanoculleus palmolei DSM 4273.</title>
        <authorList>
            <person name="Lai S.-J."/>
            <person name="You Y.-T."/>
            <person name="Chen S.-C."/>
        </authorList>
    </citation>
    <scope>NUCLEOTIDE SEQUENCE [LARGE SCALE GENOMIC DNA]</scope>
    <source>
        <strain evidence="1 2">DSM 4273</strain>
    </source>
</reference>
<dbReference type="EMBL" id="CP137641">
    <property type="protein sequence ID" value="WOX56339.1"/>
    <property type="molecule type" value="Genomic_DNA"/>
</dbReference>
<dbReference type="Proteomes" id="UP001626603">
    <property type="component" value="Chromosome"/>
</dbReference>
<organism evidence="1 2">
    <name type="scientific">Methanoculleus palmolei</name>
    <dbReference type="NCBI Taxonomy" id="72612"/>
    <lineage>
        <taxon>Archaea</taxon>
        <taxon>Methanobacteriati</taxon>
        <taxon>Methanobacteriota</taxon>
        <taxon>Stenosarchaea group</taxon>
        <taxon>Methanomicrobia</taxon>
        <taxon>Methanomicrobiales</taxon>
        <taxon>Methanomicrobiaceae</taxon>
        <taxon>Methanoculleus</taxon>
    </lineage>
</organism>